<keyword evidence="9 17" id="KW-0418">Kinase</keyword>
<dbReference type="GO" id="GO:0016301">
    <property type="term" value="F:kinase activity"/>
    <property type="evidence" value="ECO:0007669"/>
    <property type="project" value="UniProtKB-KW"/>
</dbReference>
<evidence type="ECO:0000256" key="3">
    <source>
        <dbReference type="ARBA" id="ARBA00012438"/>
    </source>
</evidence>
<keyword evidence="18" id="KW-1185">Reference proteome</keyword>
<evidence type="ECO:0000256" key="2">
    <source>
        <dbReference type="ARBA" id="ARBA00004651"/>
    </source>
</evidence>
<dbReference type="PANTHER" id="PTHR45436:SF5">
    <property type="entry name" value="SENSOR HISTIDINE KINASE TRCS"/>
    <property type="match status" value="1"/>
</dbReference>
<dbReference type="PANTHER" id="PTHR45436">
    <property type="entry name" value="SENSOR HISTIDINE KINASE YKOH"/>
    <property type="match status" value="1"/>
</dbReference>
<keyword evidence="6" id="KW-0808">Transferase</keyword>
<dbReference type="SMART" id="SM00387">
    <property type="entry name" value="HATPase_c"/>
    <property type="match status" value="1"/>
</dbReference>
<dbReference type="CDD" id="cd00075">
    <property type="entry name" value="HATPase"/>
    <property type="match status" value="1"/>
</dbReference>
<evidence type="ECO:0000256" key="10">
    <source>
        <dbReference type="ARBA" id="ARBA00022840"/>
    </source>
</evidence>
<keyword evidence="11 14" id="KW-1133">Transmembrane helix</keyword>
<evidence type="ECO:0000256" key="9">
    <source>
        <dbReference type="ARBA" id="ARBA00022777"/>
    </source>
</evidence>
<dbReference type="SUPFAM" id="SSF158472">
    <property type="entry name" value="HAMP domain-like"/>
    <property type="match status" value="1"/>
</dbReference>
<dbReference type="InterPro" id="IPR050428">
    <property type="entry name" value="TCS_sensor_his_kinase"/>
</dbReference>
<name>A0ABS1J9T4_9BACL</name>
<dbReference type="InterPro" id="IPR036097">
    <property type="entry name" value="HisK_dim/P_sf"/>
</dbReference>
<evidence type="ECO:0000256" key="8">
    <source>
        <dbReference type="ARBA" id="ARBA00022741"/>
    </source>
</evidence>
<evidence type="ECO:0000259" key="16">
    <source>
        <dbReference type="PROSITE" id="PS50885"/>
    </source>
</evidence>
<evidence type="ECO:0000256" key="6">
    <source>
        <dbReference type="ARBA" id="ARBA00022679"/>
    </source>
</evidence>
<dbReference type="InterPro" id="IPR003661">
    <property type="entry name" value="HisK_dim/P_dom"/>
</dbReference>
<dbReference type="Gene3D" id="6.10.340.10">
    <property type="match status" value="1"/>
</dbReference>
<keyword evidence="4" id="KW-1003">Cell membrane</keyword>
<dbReference type="SMART" id="SM00388">
    <property type="entry name" value="HisKA"/>
    <property type="match status" value="1"/>
</dbReference>
<dbReference type="PROSITE" id="PS50885">
    <property type="entry name" value="HAMP"/>
    <property type="match status" value="1"/>
</dbReference>
<dbReference type="CDD" id="cd06225">
    <property type="entry name" value="HAMP"/>
    <property type="match status" value="1"/>
</dbReference>
<feature type="domain" description="HAMP" evidence="16">
    <location>
        <begin position="202"/>
        <end position="255"/>
    </location>
</feature>
<evidence type="ECO:0000256" key="12">
    <source>
        <dbReference type="ARBA" id="ARBA00023012"/>
    </source>
</evidence>
<dbReference type="Gene3D" id="1.10.287.130">
    <property type="match status" value="1"/>
</dbReference>
<organism evidence="17 18">
    <name type="scientific">Tumebacillus amylolyticus</name>
    <dbReference type="NCBI Taxonomy" id="2801339"/>
    <lineage>
        <taxon>Bacteria</taxon>
        <taxon>Bacillati</taxon>
        <taxon>Bacillota</taxon>
        <taxon>Bacilli</taxon>
        <taxon>Bacillales</taxon>
        <taxon>Alicyclobacillaceae</taxon>
        <taxon>Tumebacillus</taxon>
    </lineage>
</organism>
<dbReference type="SMART" id="SM00304">
    <property type="entry name" value="HAMP"/>
    <property type="match status" value="1"/>
</dbReference>
<keyword evidence="5" id="KW-0597">Phosphoprotein</keyword>
<dbReference type="Proteomes" id="UP000602284">
    <property type="component" value="Unassembled WGS sequence"/>
</dbReference>
<comment type="subcellular location">
    <subcellularLocation>
        <location evidence="2">Cell membrane</location>
        <topology evidence="2">Multi-pass membrane protein</topology>
    </subcellularLocation>
</comment>
<dbReference type="CDD" id="cd00082">
    <property type="entry name" value="HisKA"/>
    <property type="match status" value="1"/>
</dbReference>
<protein>
    <recommendedName>
        <fullName evidence="3">histidine kinase</fullName>
        <ecNumber evidence="3">2.7.13.3</ecNumber>
    </recommendedName>
</protein>
<evidence type="ECO:0000256" key="7">
    <source>
        <dbReference type="ARBA" id="ARBA00022692"/>
    </source>
</evidence>
<dbReference type="InterPro" id="IPR003594">
    <property type="entry name" value="HATPase_dom"/>
</dbReference>
<keyword evidence="12" id="KW-0902">Two-component regulatory system</keyword>
<dbReference type="EMBL" id="JAEQNB010000002">
    <property type="protein sequence ID" value="MBL0386398.1"/>
    <property type="molecule type" value="Genomic_DNA"/>
</dbReference>
<dbReference type="Pfam" id="PF02518">
    <property type="entry name" value="HATPase_c"/>
    <property type="match status" value="1"/>
</dbReference>
<keyword evidence="13 14" id="KW-0472">Membrane</keyword>
<dbReference type="InterPro" id="IPR005467">
    <property type="entry name" value="His_kinase_dom"/>
</dbReference>
<dbReference type="SUPFAM" id="SSF55874">
    <property type="entry name" value="ATPase domain of HSP90 chaperone/DNA topoisomerase II/histidine kinase"/>
    <property type="match status" value="1"/>
</dbReference>
<reference evidence="17 18" key="1">
    <citation type="submission" date="2021-01" db="EMBL/GenBank/DDBJ databases">
        <title>Tumebacillus sp. strain ITR2 16S ribosomal RNA gene Genome sequencing and assembly.</title>
        <authorList>
            <person name="Kang M."/>
        </authorList>
    </citation>
    <scope>NUCLEOTIDE SEQUENCE [LARGE SCALE GENOMIC DNA]</scope>
    <source>
        <strain evidence="17 18">ITR2</strain>
    </source>
</reference>
<dbReference type="InterPro" id="IPR004358">
    <property type="entry name" value="Sig_transdc_His_kin-like_C"/>
</dbReference>
<feature type="transmembrane region" description="Helical" evidence="14">
    <location>
        <begin position="179"/>
        <end position="200"/>
    </location>
</feature>
<dbReference type="Pfam" id="PF00512">
    <property type="entry name" value="HisKA"/>
    <property type="match status" value="1"/>
</dbReference>
<evidence type="ECO:0000313" key="18">
    <source>
        <dbReference type="Proteomes" id="UP000602284"/>
    </source>
</evidence>
<evidence type="ECO:0000256" key="13">
    <source>
        <dbReference type="ARBA" id="ARBA00023136"/>
    </source>
</evidence>
<evidence type="ECO:0000259" key="15">
    <source>
        <dbReference type="PROSITE" id="PS50109"/>
    </source>
</evidence>
<comment type="catalytic activity">
    <reaction evidence="1">
        <text>ATP + protein L-histidine = ADP + protein N-phospho-L-histidine.</text>
        <dbReference type="EC" id="2.7.13.3"/>
    </reaction>
</comment>
<gene>
    <name evidence="17" type="ORF">JJB07_07040</name>
</gene>
<evidence type="ECO:0000256" key="11">
    <source>
        <dbReference type="ARBA" id="ARBA00022989"/>
    </source>
</evidence>
<sequence length="484" mass="54583">MRSRWLRFWRQRTEPVPLLTVWTWRYLLVLVGSLAFLVVLAGLWLQSNAYDQAYEMMNLRANQLADSVGQTMASGGSLDKLKPYRDLHSEWYIVQIFDDNNHELLFLKGKNPTVPGEVRLQSTKRDSVLANNVIQEEIETNDQNWLRVGAPILLNDDRTYALYLTLPEKIAIPRVNRQFGWAVIQIVGVALAGWIVIYFLSKRLTRPLRQLARAARQIAEGGYDPVLPEGVKEQELQQLLVSFRDMASRLKQLEQMRTDLLAGVSHELRTPLTSIRGMIQAVQSKVVTDEEAEEFLQISLDESKRLQSMVEQLLHVSAIQTGAQEFSRETVDLISLVEEVIQQLSVLPTFASVQFERNLPPAPVWVSGDAGALRQILLNLLNNSKHARPTSVTPLTIRLTAQAVGGQVLLDVADNGTGIPPEEQLYIFERFYRGQERPRGSHGLGLGLTLSRLLARGQGGDLLLIKSSEQGTTFRLLMKKTPPH</sequence>
<dbReference type="RefSeq" id="WP_201632859.1">
    <property type="nucleotide sequence ID" value="NZ_JAEQNB010000002.1"/>
</dbReference>
<dbReference type="Gene3D" id="3.30.565.10">
    <property type="entry name" value="Histidine kinase-like ATPase, C-terminal domain"/>
    <property type="match status" value="1"/>
</dbReference>
<keyword evidence="10" id="KW-0067">ATP-binding</keyword>
<dbReference type="SUPFAM" id="SSF47384">
    <property type="entry name" value="Homodimeric domain of signal transducing histidine kinase"/>
    <property type="match status" value="1"/>
</dbReference>
<dbReference type="PROSITE" id="PS50109">
    <property type="entry name" value="HIS_KIN"/>
    <property type="match status" value="1"/>
</dbReference>
<keyword evidence="8" id="KW-0547">Nucleotide-binding</keyword>
<accession>A0ABS1J9T4</accession>
<dbReference type="InterPro" id="IPR003660">
    <property type="entry name" value="HAMP_dom"/>
</dbReference>
<feature type="domain" description="Histidine kinase" evidence="15">
    <location>
        <begin position="263"/>
        <end position="482"/>
    </location>
</feature>
<dbReference type="Pfam" id="PF00672">
    <property type="entry name" value="HAMP"/>
    <property type="match status" value="1"/>
</dbReference>
<dbReference type="PRINTS" id="PR00344">
    <property type="entry name" value="BCTRLSENSOR"/>
</dbReference>
<keyword evidence="7 14" id="KW-0812">Transmembrane</keyword>
<evidence type="ECO:0000256" key="1">
    <source>
        <dbReference type="ARBA" id="ARBA00000085"/>
    </source>
</evidence>
<comment type="caution">
    <text evidence="17">The sequence shown here is derived from an EMBL/GenBank/DDBJ whole genome shotgun (WGS) entry which is preliminary data.</text>
</comment>
<dbReference type="InterPro" id="IPR036890">
    <property type="entry name" value="HATPase_C_sf"/>
</dbReference>
<evidence type="ECO:0000256" key="14">
    <source>
        <dbReference type="SAM" id="Phobius"/>
    </source>
</evidence>
<evidence type="ECO:0000313" key="17">
    <source>
        <dbReference type="EMBL" id="MBL0386398.1"/>
    </source>
</evidence>
<proteinExistence type="predicted"/>
<evidence type="ECO:0000256" key="4">
    <source>
        <dbReference type="ARBA" id="ARBA00022475"/>
    </source>
</evidence>
<dbReference type="EC" id="2.7.13.3" evidence="3"/>
<evidence type="ECO:0000256" key="5">
    <source>
        <dbReference type="ARBA" id="ARBA00022553"/>
    </source>
</evidence>